<dbReference type="SMART" id="SM00330">
    <property type="entry name" value="PIPKc"/>
    <property type="match status" value="1"/>
</dbReference>
<dbReference type="AlphaFoldDB" id="A0A9Q1LPA9"/>
<evidence type="ECO:0000256" key="2">
    <source>
        <dbReference type="PROSITE-ProRule" id="PRU00781"/>
    </source>
</evidence>
<keyword evidence="2" id="KW-0808">Transferase</keyword>
<dbReference type="FunFam" id="3.30.810.10:FF:000001">
    <property type="entry name" value="1-phosphatidylinositol 3-phosphate 5-kinase FAB1"/>
    <property type="match status" value="1"/>
</dbReference>
<dbReference type="PANTHER" id="PTHR45748:SF25">
    <property type="entry name" value="1-PHOSPHATIDYLINOSITOL-3-PHOSPHATE 5-KINASE"/>
    <property type="match status" value="1"/>
</dbReference>
<dbReference type="GO" id="GO:0010008">
    <property type="term" value="C:endosome membrane"/>
    <property type="evidence" value="ECO:0007669"/>
    <property type="project" value="TreeGrafter"/>
</dbReference>
<organism evidence="5 6">
    <name type="scientific">Anisodus acutangulus</name>
    <dbReference type="NCBI Taxonomy" id="402998"/>
    <lineage>
        <taxon>Eukaryota</taxon>
        <taxon>Viridiplantae</taxon>
        <taxon>Streptophyta</taxon>
        <taxon>Embryophyta</taxon>
        <taxon>Tracheophyta</taxon>
        <taxon>Spermatophyta</taxon>
        <taxon>Magnoliopsida</taxon>
        <taxon>eudicotyledons</taxon>
        <taxon>Gunneridae</taxon>
        <taxon>Pentapetalae</taxon>
        <taxon>asterids</taxon>
        <taxon>lamiids</taxon>
        <taxon>Solanales</taxon>
        <taxon>Solanaceae</taxon>
        <taxon>Solanoideae</taxon>
        <taxon>Hyoscyameae</taxon>
        <taxon>Anisodus</taxon>
    </lineage>
</organism>
<keyword evidence="2" id="KW-0547">Nucleotide-binding</keyword>
<keyword evidence="6" id="KW-1185">Reference proteome</keyword>
<dbReference type="PANTHER" id="PTHR45748">
    <property type="entry name" value="1-PHOSPHATIDYLINOSITOL 3-PHOSPHATE 5-KINASE-RELATED"/>
    <property type="match status" value="1"/>
</dbReference>
<dbReference type="InterPro" id="IPR027483">
    <property type="entry name" value="PInositol-4-P-4/5-kinase_C_sf"/>
</dbReference>
<gene>
    <name evidence="5" type="ORF">K7X08_002494</name>
</gene>
<comment type="caution">
    <text evidence="5">The sequence shown here is derived from an EMBL/GenBank/DDBJ whole genome shotgun (WGS) entry which is preliminary data.</text>
</comment>
<sequence length="150" mass="17088">MNISPLYVGTRSKRNLQRAVWNDCGFLNSVNVMDHSLLVGVDTERRKLVCGIIDYLRQYTWDKQLENWVKSSLVVPKNQLPTVLSPREYKKRFRKFIDTHFSSVPENWCSQRPSHPCILCGSGGSNASPESQSEDAKSKGPEEHIHDISA</sequence>
<evidence type="ECO:0000313" key="6">
    <source>
        <dbReference type="Proteomes" id="UP001152561"/>
    </source>
</evidence>
<dbReference type="GO" id="GO:0046854">
    <property type="term" value="P:phosphatidylinositol phosphate biosynthetic process"/>
    <property type="evidence" value="ECO:0007669"/>
    <property type="project" value="TreeGrafter"/>
</dbReference>
<dbReference type="InterPro" id="IPR002498">
    <property type="entry name" value="PInositol-4-P-4/5-kinase_core"/>
</dbReference>
<accession>A0A9Q1LPA9</accession>
<feature type="domain" description="PIPK" evidence="4">
    <location>
        <begin position="1"/>
        <end position="101"/>
    </location>
</feature>
<dbReference type="Gene3D" id="3.30.810.10">
    <property type="entry name" value="2-Layer Sandwich"/>
    <property type="match status" value="1"/>
</dbReference>
<evidence type="ECO:0000256" key="3">
    <source>
        <dbReference type="SAM" id="MobiDB-lite"/>
    </source>
</evidence>
<feature type="compositionally biased region" description="Basic and acidic residues" evidence="3">
    <location>
        <begin position="134"/>
        <end position="150"/>
    </location>
</feature>
<dbReference type="Proteomes" id="UP001152561">
    <property type="component" value="Unassembled WGS sequence"/>
</dbReference>
<dbReference type="SUPFAM" id="SSF56104">
    <property type="entry name" value="SAICAR synthase-like"/>
    <property type="match status" value="1"/>
</dbReference>
<dbReference type="GO" id="GO:0005524">
    <property type="term" value="F:ATP binding"/>
    <property type="evidence" value="ECO:0007669"/>
    <property type="project" value="UniProtKB-UniRule"/>
</dbReference>
<reference evidence="6" key="1">
    <citation type="journal article" date="2023" name="Proc. Natl. Acad. Sci. U.S.A.">
        <title>Genomic and structural basis for evolution of tropane alkaloid biosynthesis.</title>
        <authorList>
            <person name="Wanga Y.-J."/>
            <person name="Taina T."/>
            <person name="Yua J.-Y."/>
            <person name="Lia J."/>
            <person name="Xua B."/>
            <person name="Chenc J."/>
            <person name="D'Auriad J.C."/>
            <person name="Huanga J.-P."/>
            <person name="Huanga S.-X."/>
        </authorList>
    </citation>
    <scope>NUCLEOTIDE SEQUENCE [LARGE SCALE GENOMIC DNA]</scope>
    <source>
        <strain evidence="6">cv. KIB-2019</strain>
    </source>
</reference>
<dbReference type="PROSITE" id="PS51455">
    <property type="entry name" value="PIPK"/>
    <property type="match status" value="1"/>
</dbReference>
<evidence type="ECO:0000259" key="4">
    <source>
        <dbReference type="PROSITE" id="PS51455"/>
    </source>
</evidence>
<feature type="region of interest" description="Disordered" evidence="3">
    <location>
        <begin position="121"/>
        <end position="150"/>
    </location>
</feature>
<evidence type="ECO:0000313" key="5">
    <source>
        <dbReference type="EMBL" id="KAJ8541678.1"/>
    </source>
</evidence>
<keyword evidence="2" id="KW-0067">ATP-binding</keyword>
<dbReference type="OrthoDB" id="1280356at2759"/>
<dbReference type="EMBL" id="JAJAGQ010000015">
    <property type="protein sequence ID" value="KAJ8541678.1"/>
    <property type="molecule type" value="Genomic_DNA"/>
</dbReference>
<evidence type="ECO:0000256" key="1">
    <source>
        <dbReference type="ARBA" id="ARBA00022777"/>
    </source>
</evidence>
<proteinExistence type="predicted"/>
<dbReference type="Pfam" id="PF01504">
    <property type="entry name" value="PIP5K"/>
    <property type="match status" value="2"/>
</dbReference>
<name>A0A9Q1LPA9_9SOLA</name>
<dbReference type="GO" id="GO:0000285">
    <property type="term" value="F:1-phosphatidylinositol-3-phosphate 5-kinase activity"/>
    <property type="evidence" value="ECO:0007669"/>
    <property type="project" value="TreeGrafter"/>
</dbReference>
<keyword evidence="1 2" id="KW-0418">Kinase</keyword>
<protein>
    <recommendedName>
        <fullName evidence="4">PIPK domain-containing protein</fullName>
    </recommendedName>
</protein>